<feature type="transmembrane region" description="Helical" evidence="3">
    <location>
        <begin position="20"/>
        <end position="39"/>
    </location>
</feature>
<evidence type="ECO:0008006" key="6">
    <source>
        <dbReference type="Google" id="ProtNLM"/>
    </source>
</evidence>
<evidence type="ECO:0000313" key="5">
    <source>
        <dbReference type="Proteomes" id="UP001424741"/>
    </source>
</evidence>
<keyword evidence="3" id="KW-0812">Transmembrane</keyword>
<proteinExistence type="predicted"/>
<keyword evidence="5" id="KW-1185">Reference proteome</keyword>
<evidence type="ECO:0000256" key="1">
    <source>
        <dbReference type="SAM" id="Coils"/>
    </source>
</evidence>
<dbReference type="EMBL" id="BAABRL010000001">
    <property type="protein sequence ID" value="GAA5494167.1"/>
    <property type="molecule type" value="Genomic_DNA"/>
</dbReference>
<sequence>MADTKPNTPTQTTSGGQNTIVIVLLALLILVGILVFLNINDQSQPGSADDKLSALKQRVEEQEREMREQGYNIPENHESLDELADKISKDALTLKESAYNLQKSLSDKDRELRQLRAELEASITINERHGAESTKLRNQLSQVQSQQGQVTFLKQQISDLSAQLAQKDQQIAELGSRPEGSQFTEISKELNNALLRNKDLETKVAELTALKNTMISPSEVQSLKDQLAKLKPENENLKLTVQQLRAEIDRERLYVQSADKLLPAAAKLYRELEKLDDLNEDQLKSAYTRIGEQLKARVVKSVQFETGKSTVGFADQADIRDRLADINPDADILIVGYASKTGDEDQNRELSARRSATTASVVHHLLDQNGNVHAVYLGQTGRFSATADENQICEIWEIRK</sequence>
<dbReference type="Gene3D" id="3.30.1330.60">
    <property type="entry name" value="OmpA-like domain"/>
    <property type="match status" value="1"/>
</dbReference>
<dbReference type="SUPFAM" id="SSF103088">
    <property type="entry name" value="OmpA-like"/>
    <property type="match status" value="1"/>
</dbReference>
<dbReference type="InterPro" id="IPR036737">
    <property type="entry name" value="OmpA-like_sf"/>
</dbReference>
<dbReference type="PROSITE" id="PS00678">
    <property type="entry name" value="WD_REPEATS_1"/>
    <property type="match status" value="1"/>
</dbReference>
<protein>
    <recommendedName>
        <fullName evidence="6">OmpA-like domain-containing protein</fullName>
    </recommendedName>
</protein>
<feature type="compositionally biased region" description="Basic and acidic residues" evidence="2">
    <location>
        <begin position="48"/>
        <end position="68"/>
    </location>
</feature>
<evidence type="ECO:0000256" key="2">
    <source>
        <dbReference type="SAM" id="MobiDB-lite"/>
    </source>
</evidence>
<feature type="region of interest" description="Disordered" evidence="2">
    <location>
        <begin position="45"/>
        <end position="68"/>
    </location>
</feature>
<evidence type="ECO:0000256" key="3">
    <source>
        <dbReference type="SAM" id="Phobius"/>
    </source>
</evidence>
<feature type="coiled-coil region" evidence="1">
    <location>
        <begin position="150"/>
        <end position="254"/>
    </location>
</feature>
<keyword evidence="3" id="KW-1133">Transmembrane helix</keyword>
<organism evidence="4 5">
    <name type="scientific">Rubritalea halochordaticola</name>
    <dbReference type="NCBI Taxonomy" id="714537"/>
    <lineage>
        <taxon>Bacteria</taxon>
        <taxon>Pseudomonadati</taxon>
        <taxon>Verrucomicrobiota</taxon>
        <taxon>Verrucomicrobiia</taxon>
        <taxon>Verrucomicrobiales</taxon>
        <taxon>Rubritaleaceae</taxon>
        <taxon>Rubritalea</taxon>
    </lineage>
</organism>
<reference evidence="4 5" key="1">
    <citation type="submission" date="2024-02" db="EMBL/GenBank/DDBJ databases">
        <title>Rubritalea halochordaticola NBRC 107102.</title>
        <authorList>
            <person name="Ichikawa N."/>
            <person name="Katano-Makiyama Y."/>
            <person name="Hidaka K."/>
        </authorList>
    </citation>
    <scope>NUCLEOTIDE SEQUENCE [LARGE SCALE GENOMIC DNA]</scope>
    <source>
        <strain evidence="4 5">NBRC 107102</strain>
    </source>
</reference>
<accession>A0ABP9V0N5</accession>
<evidence type="ECO:0000313" key="4">
    <source>
        <dbReference type="EMBL" id="GAA5494167.1"/>
    </source>
</evidence>
<comment type="caution">
    <text evidence="4">The sequence shown here is derived from an EMBL/GenBank/DDBJ whole genome shotgun (WGS) entry which is preliminary data.</text>
</comment>
<keyword evidence="3" id="KW-0472">Membrane</keyword>
<gene>
    <name evidence="4" type="ORF">Rhal01_00325</name>
</gene>
<dbReference type="RefSeq" id="WP_346187183.1">
    <property type="nucleotide sequence ID" value="NZ_BAABRL010000001.1"/>
</dbReference>
<dbReference type="Gene3D" id="1.10.287.1490">
    <property type="match status" value="1"/>
</dbReference>
<dbReference type="InterPro" id="IPR019775">
    <property type="entry name" value="WD40_repeat_CS"/>
</dbReference>
<dbReference type="Proteomes" id="UP001424741">
    <property type="component" value="Unassembled WGS sequence"/>
</dbReference>
<keyword evidence="1" id="KW-0175">Coiled coil</keyword>
<name>A0ABP9V0N5_9BACT</name>